<protein>
    <submittedName>
        <fullName evidence="3">Uncharacterized protein</fullName>
    </submittedName>
</protein>
<evidence type="ECO:0000256" key="2">
    <source>
        <dbReference type="SAM" id="Phobius"/>
    </source>
</evidence>
<feature type="region of interest" description="Disordered" evidence="1">
    <location>
        <begin position="120"/>
        <end position="142"/>
    </location>
</feature>
<sequence>MLGSLLHAAGTRLVAIVIGSVIGLVFLILSVILGIHIVRTVRKHREPTPSPNEGEVVMPKYGTPHPINRMFWQGRGNSMHMPRETPLQDAIDEQRLNVISKAMGRFSNINWGVVRHFASRNGPQPQPKLHRGRETNEWVRVD</sequence>
<feature type="compositionally biased region" description="Basic and acidic residues" evidence="1">
    <location>
        <begin position="132"/>
        <end position="142"/>
    </location>
</feature>
<comment type="caution">
    <text evidence="3">The sequence shown here is derived from an EMBL/GenBank/DDBJ whole genome shotgun (WGS) entry which is preliminary data.</text>
</comment>
<evidence type="ECO:0000313" key="3">
    <source>
        <dbReference type="EMBL" id="KAK2165539.1"/>
    </source>
</evidence>
<keyword evidence="2" id="KW-1133">Transmembrane helix</keyword>
<organism evidence="3 4">
    <name type="scientific">Ridgeia piscesae</name>
    <name type="common">Tubeworm</name>
    <dbReference type="NCBI Taxonomy" id="27915"/>
    <lineage>
        <taxon>Eukaryota</taxon>
        <taxon>Metazoa</taxon>
        <taxon>Spiralia</taxon>
        <taxon>Lophotrochozoa</taxon>
        <taxon>Annelida</taxon>
        <taxon>Polychaeta</taxon>
        <taxon>Sedentaria</taxon>
        <taxon>Canalipalpata</taxon>
        <taxon>Sabellida</taxon>
        <taxon>Siboglinidae</taxon>
        <taxon>Ridgeia</taxon>
    </lineage>
</organism>
<reference evidence="3" key="1">
    <citation type="journal article" date="2023" name="Mol. Biol. Evol.">
        <title>Third-Generation Sequencing Reveals the Adaptive Role of the Epigenome in Three Deep-Sea Polychaetes.</title>
        <authorList>
            <person name="Perez M."/>
            <person name="Aroh O."/>
            <person name="Sun Y."/>
            <person name="Lan Y."/>
            <person name="Juniper S.K."/>
            <person name="Young C.R."/>
            <person name="Angers B."/>
            <person name="Qian P.Y."/>
        </authorList>
    </citation>
    <scope>NUCLEOTIDE SEQUENCE</scope>
    <source>
        <strain evidence="3">R07B-5</strain>
    </source>
</reference>
<dbReference type="EMBL" id="JAODUO010001361">
    <property type="protein sequence ID" value="KAK2165539.1"/>
    <property type="molecule type" value="Genomic_DNA"/>
</dbReference>
<dbReference type="AlphaFoldDB" id="A0AAD9K675"/>
<dbReference type="Proteomes" id="UP001209878">
    <property type="component" value="Unassembled WGS sequence"/>
</dbReference>
<name>A0AAD9K675_RIDPI</name>
<evidence type="ECO:0000313" key="4">
    <source>
        <dbReference type="Proteomes" id="UP001209878"/>
    </source>
</evidence>
<keyword evidence="2" id="KW-0472">Membrane</keyword>
<evidence type="ECO:0000256" key="1">
    <source>
        <dbReference type="SAM" id="MobiDB-lite"/>
    </source>
</evidence>
<proteinExistence type="predicted"/>
<keyword evidence="4" id="KW-1185">Reference proteome</keyword>
<accession>A0AAD9K675</accession>
<keyword evidence="2" id="KW-0812">Transmembrane</keyword>
<feature type="transmembrane region" description="Helical" evidence="2">
    <location>
        <begin position="12"/>
        <end position="35"/>
    </location>
</feature>
<gene>
    <name evidence="3" type="ORF">NP493_1362g01010</name>
</gene>